<dbReference type="SUPFAM" id="SSF52743">
    <property type="entry name" value="Subtilisin-like"/>
    <property type="match status" value="1"/>
</dbReference>
<feature type="compositionally biased region" description="Pro residues" evidence="6">
    <location>
        <begin position="403"/>
        <end position="416"/>
    </location>
</feature>
<evidence type="ECO:0000256" key="4">
    <source>
        <dbReference type="ARBA" id="ARBA00022825"/>
    </source>
</evidence>
<dbReference type="Proteomes" id="UP001049518">
    <property type="component" value="Chromosome"/>
</dbReference>
<feature type="compositionally biased region" description="Pro residues" evidence="6">
    <location>
        <begin position="424"/>
        <end position="439"/>
    </location>
</feature>
<dbReference type="InterPro" id="IPR050131">
    <property type="entry name" value="Peptidase_S8_subtilisin-like"/>
</dbReference>
<proteinExistence type="inferred from homology"/>
<keyword evidence="7" id="KW-0472">Membrane</keyword>
<comment type="similarity">
    <text evidence="1 5">Belongs to the peptidase S8 family.</text>
</comment>
<name>A0ABX8QYQ1_9ACTN</name>
<keyword evidence="7" id="KW-0812">Transmembrane</keyword>
<feature type="transmembrane region" description="Helical" evidence="7">
    <location>
        <begin position="351"/>
        <end position="372"/>
    </location>
</feature>
<evidence type="ECO:0000256" key="5">
    <source>
        <dbReference type="PROSITE-ProRule" id="PRU01240"/>
    </source>
</evidence>
<dbReference type="RefSeq" id="WP_231329648.1">
    <property type="nucleotide sequence ID" value="NZ_CP059572.1"/>
</dbReference>
<sequence length="439" mass="44858">MLQRGRRLVCSAFALLVIAAAGAPGAAAADVKPLKGEWWFPAWGVDDLLWPESKGKGVTVGLVDSGVEAGLPDLKGVVLPGIDAENGSGDGLTDTKREGGHGTAMASLIAGQGRATGMVGVAPDAKILSVVAQSTDAYAKGIRYVVDHGATVVNLSQAVPGPCPADLQRSIAHALDKNAIVVAGAGNDGDGANSSNSPANCKGVVAVGAIDTASRPWEKSQRQDYVTLAAPGVRTVALGNDGRLYGGSGTSDATALTSGVIAVLRAKFPEMSNRELVRRLIASALDVDDKGRDKRTGFGVVRPNRVLTGKVPKGTANPVFEDYDRWAKRNKKAAAEPVEKPDSGGIGTGDVIGYAAIVAVGLGICVFAFFFARRKKGGPPGPPAPGTGFGPGVPPGFGQTRPPAQPGVPQGQPPHYQPQAPAQPWQPPGDGAPPQPPAR</sequence>
<dbReference type="PRINTS" id="PR00723">
    <property type="entry name" value="SUBTILISIN"/>
</dbReference>
<feature type="signal peptide" evidence="8">
    <location>
        <begin position="1"/>
        <end position="29"/>
    </location>
</feature>
<evidence type="ECO:0000256" key="2">
    <source>
        <dbReference type="ARBA" id="ARBA00022670"/>
    </source>
</evidence>
<keyword evidence="3 5" id="KW-0378">Hydrolase</keyword>
<feature type="active site" description="Charge relay system" evidence="5">
    <location>
        <position position="64"/>
    </location>
</feature>
<feature type="region of interest" description="Disordered" evidence="6">
    <location>
        <begin position="379"/>
        <end position="439"/>
    </location>
</feature>
<keyword evidence="11" id="KW-1185">Reference proteome</keyword>
<keyword evidence="4 5" id="KW-0720">Serine protease</keyword>
<feature type="active site" description="Charge relay system" evidence="5">
    <location>
        <position position="101"/>
    </location>
</feature>
<keyword evidence="2 5" id="KW-0645">Protease</keyword>
<evidence type="ECO:0000256" key="7">
    <source>
        <dbReference type="SAM" id="Phobius"/>
    </source>
</evidence>
<organism evidence="10 11">
    <name type="scientific">Actinomadura graeca</name>
    <dbReference type="NCBI Taxonomy" id="2750812"/>
    <lineage>
        <taxon>Bacteria</taxon>
        <taxon>Bacillati</taxon>
        <taxon>Actinomycetota</taxon>
        <taxon>Actinomycetes</taxon>
        <taxon>Streptosporangiales</taxon>
        <taxon>Thermomonosporaceae</taxon>
        <taxon>Actinomadura</taxon>
    </lineage>
</organism>
<keyword evidence="8" id="KW-0732">Signal</keyword>
<dbReference type="PANTHER" id="PTHR43806:SF11">
    <property type="entry name" value="CEREVISIN-RELATED"/>
    <property type="match status" value="1"/>
</dbReference>
<dbReference type="PROSITE" id="PS51892">
    <property type="entry name" value="SUBTILASE"/>
    <property type="match status" value="1"/>
</dbReference>
<evidence type="ECO:0000313" key="11">
    <source>
        <dbReference type="Proteomes" id="UP001049518"/>
    </source>
</evidence>
<protein>
    <submittedName>
        <fullName evidence="10">S8 family serine peptidase</fullName>
    </submittedName>
</protein>
<accession>A0ABX8QYQ1</accession>
<reference evidence="10" key="1">
    <citation type="submission" date="2020-07" db="EMBL/GenBank/DDBJ databases">
        <authorList>
            <person name="Tarantini F.S."/>
            <person name="Hong K.W."/>
            <person name="Chan K.G."/>
        </authorList>
    </citation>
    <scope>NUCLEOTIDE SEQUENCE</scope>
    <source>
        <strain evidence="10">32-07</strain>
    </source>
</reference>
<gene>
    <name evidence="10" type="ORF">AGRA3207_005195</name>
</gene>
<dbReference type="Pfam" id="PF00082">
    <property type="entry name" value="Peptidase_S8"/>
    <property type="match status" value="1"/>
</dbReference>
<evidence type="ECO:0000256" key="6">
    <source>
        <dbReference type="SAM" id="MobiDB-lite"/>
    </source>
</evidence>
<dbReference type="EMBL" id="CP059572">
    <property type="protein sequence ID" value="QXJ23961.1"/>
    <property type="molecule type" value="Genomic_DNA"/>
</dbReference>
<dbReference type="InterPro" id="IPR015500">
    <property type="entry name" value="Peptidase_S8_subtilisin-rel"/>
</dbReference>
<evidence type="ECO:0000256" key="1">
    <source>
        <dbReference type="ARBA" id="ARBA00011073"/>
    </source>
</evidence>
<evidence type="ECO:0000313" key="10">
    <source>
        <dbReference type="EMBL" id="QXJ23961.1"/>
    </source>
</evidence>
<feature type="active site" description="Charge relay system" evidence="5">
    <location>
        <position position="251"/>
    </location>
</feature>
<feature type="chain" id="PRO_5045069477" evidence="8">
    <location>
        <begin position="30"/>
        <end position="439"/>
    </location>
</feature>
<dbReference type="InterPro" id="IPR036852">
    <property type="entry name" value="Peptidase_S8/S53_dom_sf"/>
</dbReference>
<evidence type="ECO:0000259" key="9">
    <source>
        <dbReference type="Pfam" id="PF00082"/>
    </source>
</evidence>
<evidence type="ECO:0000256" key="3">
    <source>
        <dbReference type="ARBA" id="ARBA00022801"/>
    </source>
</evidence>
<dbReference type="PANTHER" id="PTHR43806">
    <property type="entry name" value="PEPTIDASE S8"/>
    <property type="match status" value="1"/>
</dbReference>
<feature type="domain" description="Peptidase S8/S53" evidence="9">
    <location>
        <begin position="55"/>
        <end position="299"/>
    </location>
</feature>
<evidence type="ECO:0000256" key="8">
    <source>
        <dbReference type="SAM" id="SignalP"/>
    </source>
</evidence>
<dbReference type="InterPro" id="IPR000209">
    <property type="entry name" value="Peptidase_S8/S53_dom"/>
</dbReference>
<keyword evidence="7" id="KW-1133">Transmembrane helix</keyword>
<dbReference type="Gene3D" id="3.40.50.200">
    <property type="entry name" value="Peptidase S8/S53 domain"/>
    <property type="match status" value="1"/>
</dbReference>